<organism evidence="2 3">
    <name type="scientific">Polaribacter marinivivus</name>
    <dbReference type="NCBI Taxonomy" id="1524260"/>
    <lineage>
        <taxon>Bacteria</taxon>
        <taxon>Pseudomonadati</taxon>
        <taxon>Bacteroidota</taxon>
        <taxon>Flavobacteriia</taxon>
        <taxon>Flavobacteriales</taxon>
        <taxon>Flavobacteriaceae</taxon>
    </lineage>
</organism>
<feature type="transmembrane region" description="Helical" evidence="1">
    <location>
        <begin position="125"/>
        <end position="142"/>
    </location>
</feature>
<keyword evidence="3" id="KW-1185">Reference proteome</keyword>
<feature type="transmembrane region" description="Helical" evidence="1">
    <location>
        <begin position="95"/>
        <end position="113"/>
    </location>
</feature>
<keyword evidence="1" id="KW-1133">Transmembrane helix</keyword>
<dbReference type="EMBL" id="JBHSCY010000001">
    <property type="protein sequence ID" value="MFC4268743.1"/>
    <property type="molecule type" value="Genomic_DNA"/>
</dbReference>
<sequence length="144" mass="16182">MEKRKIIASLLLSIGVLLSIAFLLQIHFPQGFEVYFERAYYSQFGPLVISIELLTASYYLFIEHKNTNLALAIFGFTGLLDPILTKLGYLNSSMPLYGTIIIAACALLCLWLAFSNTFKLSPMTLLKTIISVIIGFITEIFFNL</sequence>
<reference evidence="3" key="1">
    <citation type="journal article" date="2019" name="Int. J. Syst. Evol. Microbiol.">
        <title>The Global Catalogue of Microorganisms (GCM) 10K type strain sequencing project: providing services to taxonomists for standard genome sequencing and annotation.</title>
        <authorList>
            <consortium name="The Broad Institute Genomics Platform"/>
            <consortium name="The Broad Institute Genome Sequencing Center for Infectious Disease"/>
            <person name="Wu L."/>
            <person name="Ma J."/>
        </authorList>
    </citation>
    <scope>NUCLEOTIDE SEQUENCE [LARGE SCALE GENOMIC DNA]</scope>
    <source>
        <strain evidence="3">CECT 8655</strain>
    </source>
</reference>
<keyword evidence="1" id="KW-0472">Membrane</keyword>
<evidence type="ECO:0000313" key="2">
    <source>
        <dbReference type="EMBL" id="MFC4268743.1"/>
    </source>
</evidence>
<dbReference type="RefSeq" id="WP_377409395.1">
    <property type="nucleotide sequence ID" value="NZ_JBHSCY010000001.1"/>
</dbReference>
<feature type="transmembrane region" description="Helical" evidence="1">
    <location>
        <begin position="7"/>
        <end position="28"/>
    </location>
</feature>
<comment type="caution">
    <text evidence="2">The sequence shown here is derived from an EMBL/GenBank/DDBJ whole genome shotgun (WGS) entry which is preliminary data.</text>
</comment>
<feature type="transmembrane region" description="Helical" evidence="1">
    <location>
        <begin position="69"/>
        <end position="89"/>
    </location>
</feature>
<protein>
    <submittedName>
        <fullName evidence="2">Uncharacterized protein</fullName>
    </submittedName>
</protein>
<evidence type="ECO:0000256" key="1">
    <source>
        <dbReference type="SAM" id="Phobius"/>
    </source>
</evidence>
<keyword evidence="1" id="KW-0812">Transmembrane</keyword>
<proteinExistence type="predicted"/>
<gene>
    <name evidence="2" type="ORF">ACFOWD_07485</name>
</gene>
<name>A0ABV8R931_9FLAO</name>
<accession>A0ABV8R931</accession>
<feature type="transmembrane region" description="Helical" evidence="1">
    <location>
        <begin position="40"/>
        <end position="62"/>
    </location>
</feature>
<evidence type="ECO:0000313" key="3">
    <source>
        <dbReference type="Proteomes" id="UP001595826"/>
    </source>
</evidence>
<dbReference type="Proteomes" id="UP001595826">
    <property type="component" value="Unassembled WGS sequence"/>
</dbReference>